<accession>A0A803PK93</accession>
<feature type="region of interest" description="Disordered" evidence="1">
    <location>
        <begin position="308"/>
        <end position="332"/>
    </location>
</feature>
<feature type="domain" description="DUF4283" evidence="2">
    <location>
        <begin position="34"/>
        <end position="107"/>
    </location>
</feature>
<dbReference type="PANTHER" id="PTHR31286">
    <property type="entry name" value="GLYCINE-RICH CELL WALL STRUCTURAL PROTEIN 1.8-LIKE"/>
    <property type="match status" value="1"/>
</dbReference>
<keyword evidence="4" id="KW-1185">Reference proteome</keyword>
<evidence type="ECO:0000313" key="3">
    <source>
        <dbReference type="EnsemblPlants" id="cds.evm.model.05.1162"/>
    </source>
</evidence>
<dbReference type="Gramene" id="evm.model.05.1162">
    <property type="protein sequence ID" value="cds.evm.model.05.1162"/>
    <property type="gene ID" value="evm.TU.05.1162"/>
</dbReference>
<evidence type="ECO:0000313" key="4">
    <source>
        <dbReference type="Proteomes" id="UP000596661"/>
    </source>
</evidence>
<dbReference type="OMA" id="YQISEYH"/>
<reference evidence="3" key="1">
    <citation type="submission" date="2018-11" db="EMBL/GenBank/DDBJ databases">
        <authorList>
            <person name="Grassa J C."/>
        </authorList>
    </citation>
    <scope>NUCLEOTIDE SEQUENCE [LARGE SCALE GENOMIC DNA]</scope>
</reference>
<feature type="region of interest" description="Disordered" evidence="1">
    <location>
        <begin position="346"/>
        <end position="372"/>
    </location>
</feature>
<dbReference type="InterPro" id="IPR040256">
    <property type="entry name" value="At4g02000-like"/>
</dbReference>
<name>A0A803PK93_CANSA</name>
<proteinExistence type="predicted"/>
<reference evidence="3" key="2">
    <citation type="submission" date="2021-03" db="UniProtKB">
        <authorList>
            <consortium name="EnsemblPlants"/>
        </authorList>
    </citation>
    <scope>IDENTIFICATION</scope>
</reference>
<dbReference type="Proteomes" id="UP000596661">
    <property type="component" value="Chromosome 5"/>
</dbReference>
<dbReference type="Pfam" id="PF14111">
    <property type="entry name" value="DUF4283"/>
    <property type="match status" value="1"/>
</dbReference>
<sequence>MTSSSHTPNSLSALADEESVVHEFDHISLNHPNDSNSFCLIFKLLTSKTVNPAWIEKAMTNAWTLCFPYQISEYHSGLFLATFQCDGDRRRVLEEQPWHFDKFLIVFTHPDVSPTPTPATVRYVPFWVQAHNIPFGRKSPQLAQFIADEIGLPSFCYFCGLMDHTYNKCAKYLLRCDNFPGPPSLEYKETLRATTPAHLKKNPFEISNSTPFEEYFPRSTANDQGLQQAVDQFLRMDSPVSRPDISTTCFTHSPVSFPPLFTHTTIPPPIMTTSVITHTDKGKGIVVTISSPPRSHCNRSTSLVINEPRSVPSPVLSSGTRRPFTRQTAQVGDSVRSMLKRARAVSSDDAVVPSLSDDVPMAGVASRPRQEK</sequence>
<evidence type="ECO:0000256" key="1">
    <source>
        <dbReference type="SAM" id="MobiDB-lite"/>
    </source>
</evidence>
<feature type="compositionally biased region" description="Polar residues" evidence="1">
    <location>
        <begin position="315"/>
        <end position="331"/>
    </location>
</feature>
<evidence type="ECO:0000259" key="2">
    <source>
        <dbReference type="Pfam" id="PF14111"/>
    </source>
</evidence>
<protein>
    <recommendedName>
        <fullName evidence="2">DUF4283 domain-containing protein</fullName>
    </recommendedName>
</protein>
<organism evidence="3 4">
    <name type="scientific">Cannabis sativa</name>
    <name type="common">Hemp</name>
    <name type="synonym">Marijuana</name>
    <dbReference type="NCBI Taxonomy" id="3483"/>
    <lineage>
        <taxon>Eukaryota</taxon>
        <taxon>Viridiplantae</taxon>
        <taxon>Streptophyta</taxon>
        <taxon>Embryophyta</taxon>
        <taxon>Tracheophyta</taxon>
        <taxon>Spermatophyta</taxon>
        <taxon>Magnoliopsida</taxon>
        <taxon>eudicotyledons</taxon>
        <taxon>Gunneridae</taxon>
        <taxon>Pentapetalae</taxon>
        <taxon>rosids</taxon>
        <taxon>fabids</taxon>
        <taxon>Rosales</taxon>
        <taxon>Cannabaceae</taxon>
        <taxon>Cannabis</taxon>
    </lineage>
</organism>
<dbReference type="EnsemblPlants" id="evm.model.05.1162">
    <property type="protein sequence ID" value="cds.evm.model.05.1162"/>
    <property type="gene ID" value="evm.TU.05.1162"/>
</dbReference>
<dbReference type="InterPro" id="IPR025558">
    <property type="entry name" value="DUF4283"/>
</dbReference>
<dbReference type="AlphaFoldDB" id="A0A803PK93"/>
<dbReference type="PANTHER" id="PTHR31286:SF178">
    <property type="entry name" value="DUF4283 DOMAIN-CONTAINING PROTEIN"/>
    <property type="match status" value="1"/>
</dbReference>
<dbReference type="EMBL" id="UZAU01000500">
    <property type="status" value="NOT_ANNOTATED_CDS"/>
    <property type="molecule type" value="Genomic_DNA"/>
</dbReference>